<protein>
    <submittedName>
        <fullName evidence="2">Uncharacterized protein</fullName>
    </submittedName>
</protein>
<keyword evidence="3" id="KW-1185">Reference proteome</keyword>
<evidence type="ECO:0000313" key="2">
    <source>
        <dbReference type="EMBL" id="QQP48881.1"/>
    </source>
</evidence>
<evidence type="ECO:0000313" key="3">
    <source>
        <dbReference type="Proteomes" id="UP000595437"/>
    </source>
</evidence>
<dbReference type="Proteomes" id="UP000595437">
    <property type="component" value="Chromosome 6"/>
</dbReference>
<reference evidence="3" key="1">
    <citation type="submission" date="2021-01" db="EMBL/GenBank/DDBJ databases">
        <title>Caligus Genome Assembly.</title>
        <authorList>
            <person name="Gallardo-Escarate C."/>
        </authorList>
    </citation>
    <scope>NUCLEOTIDE SEQUENCE [LARGE SCALE GENOMIC DNA]</scope>
</reference>
<feature type="compositionally biased region" description="Pro residues" evidence="1">
    <location>
        <begin position="37"/>
        <end position="48"/>
    </location>
</feature>
<feature type="non-terminal residue" evidence="2">
    <location>
        <position position="1"/>
    </location>
</feature>
<evidence type="ECO:0000256" key="1">
    <source>
        <dbReference type="SAM" id="MobiDB-lite"/>
    </source>
</evidence>
<accession>A0A7T8K886</accession>
<organism evidence="2 3">
    <name type="scientific">Caligus rogercresseyi</name>
    <name type="common">Sea louse</name>
    <dbReference type="NCBI Taxonomy" id="217165"/>
    <lineage>
        <taxon>Eukaryota</taxon>
        <taxon>Metazoa</taxon>
        <taxon>Ecdysozoa</taxon>
        <taxon>Arthropoda</taxon>
        <taxon>Crustacea</taxon>
        <taxon>Multicrustacea</taxon>
        <taxon>Hexanauplia</taxon>
        <taxon>Copepoda</taxon>
        <taxon>Siphonostomatoida</taxon>
        <taxon>Caligidae</taxon>
        <taxon>Caligus</taxon>
    </lineage>
</organism>
<dbReference type="EMBL" id="CP045895">
    <property type="protein sequence ID" value="QQP48881.1"/>
    <property type="molecule type" value="Genomic_DNA"/>
</dbReference>
<dbReference type="AlphaFoldDB" id="A0A7T8K886"/>
<proteinExistence type="predicted"/>
<name>A0A7T8K886_CALRO</name>
<sequence>SRMVQVGAVTGPDVEVLEAGHIFFSQDCISLACGRAPSPPGSQRPQSPPGDDERWAPRFLARMDMGVPMGWDWPWGPLETSHKCGRADPVTPGLCSFLVDIPDSSHFLVMS</sequence>
<feature type="region of interest" description="Disordered" evidence="1">
    <location>
        <begin position="35"/>
        <end position="55"/>
    </location>
</feature>
<gene>
    <name evidence="2" type="ORF">FKW44_009344</name>
</gene>